<keyword evidence="2" id="KW-0560">Oxidoreductase</keyword>
<dbReference type="GO" id="GO:0006108">
    <property type="term" value="P:malate metabolic process"/>
    <property type="evidence" value="ECO:0007669"/>
    <property type="project" value="InterPro"/>
</dbReference>
<proteinExistence type="inferred from homology"/>
<dbReference type="InterPro" id="IPR036291">
    <property type="entry name" value="NAD(P)-bd_dom_sf"/>
</dbReference>
<keyword evidence="6" id="KW-1185">Reference proteome</keyword>
<reference evidence="5" key="1">
    <citation type="submission" date="2021-04" db="EMBL/GenBank/DDBJ databases">
        <authorList>
            <consortium name="Wellcome Sanger Institute Data Sharing"/>
        </authorList>
    </citation>
    <scope>NUCLEOTIDE SEQUENCE [LARGE SCALE GENOMIC DNA]</scope>
</reference>
<dbReference type="GO" id="GO:0016615">
    <property type="term" value="F:malate dehydrogenase activity"/>
    <property type="evidence" value="ECO:0007669"/>
    <property type="project" value="InterPro"/>
</dbReference>
<evidence type="ECO:0000256" key="1">
    <source>
        <dbReference type="ARBA" id="ARBA00009613"/>
    </source>
</evidence>
<dbReference type="PANTHER" id="PTHR23382">
    <property type="entry name" value="MALATE DEHYDROGENASE"/>
    <property type="match status" value="1"/>
</dbReference>
<evidence type="ECO:0000313" key="5">
    <source>
        <dbReference type="Ensembl" id="ENSSAUP00010037517.1"/>
    </source>
</evidence>
<dbReference type="InterPro" id="IPR015955">
    <property type="entry name" value="Lactate_DH/Glyco_Ohase_4_C"/>
</dbReference>
<reference evidence="5" key="2">
    <citation type="submission" date="2025-08" db="UniProtKB">
        <authorList>
            <consortium name="Ensembl"/>
        </authorList>
    </citation>
    <scope>IDENTIFICATION</scope>
</reference>
<dbReference type="Ensembl" id="ENSSAUT00010039523.1">
    <property type="protein sequence ID" value="ENSSAUP00010037517.1"/>
    <property type="gene ID" value="ENSSAUG00010015856.1"/>
</dbReference>
<dbReference type="InterPro" id="IPR022383">
    <property type="entry name" value="Lactate/malate_DH_C"/>
</dbReference>
<comment type="similarity">
    <text evidence="1">Belongs to the LDH/MDH superfamily. MDH type 2 family.</text>
</comment>
<dbReference type="Pfam" id="PF02866">
    <property type="entry name" value="Ldh_1_C"/>
    <property type="match status" value="1"/>
</dbReference>
<dbReference type="InterPro" id="IPR010945">
    <property type="entry name" value="Malate_DH_type2"/>
</dbReference>
<organism evidence="5 6">
    <name type="scientific">Sparus aurata</name>
    <name type="common">Gilthead sea bream</name>
    <dbReference type="NCBI Taxonomy" id="8175"/>
    <lineage>
        <taxon>Eukaryota</taxon>
        <taxon>Metazoa</taxon>
        <taxon>Chordata</taxon>
        <taxon>Craniata</taxon>
        <taxon>Vertebrata</taxon>
        <taxon>Euteleostomi</taxon>
        <taxon>Actinopterygii</taxon>
        <taxon>Neopterygii</taxon>
        <taxon>Teleostei</taxon>
        <taxon>Neoteleostei</taxon>
        <taxon>Acanthomorphata</taxon>
        <taxon>Eupercaria</taxon>
        <taxon>Spariformes</taxon>
        <taxon>Sparidae</taxon>
        <taxon>Sparus</taxon>
    </lineage>
</organism>
<evidence type="ECO:0000313" key="6">
    <source>
        <dbReference type="Proteomes" id="UP000472265"/>
    </source>
</evidence>
<feature type="coiled-coil region" evidence="3">
    <location>
        <begin position="163"/>
        <end position="190"/>
    </location>
</feature>
<sequence>MAKIVLAGRADCALYAKAELLADTLHRSLPNFTVHRISILPDEWKEWLEATCKRNGWKHEESPLVWRDLVDQGGKGMLVGGYSDFLEHCQDYYNITSDMPTDVMLSVAAENLETKMNLVDEEQHRLSLIKPLHVWISSALSPACHFLIPNVISAELFPHVSAISLHLLDLDRNEEELQQLRMETEDLALHLLHQVTVHTDLEQAFQEADVILLLDEGWSDGTKSEDEEEKKKKTVKAISDRYREYGQLIDTRANKEVKVIVSGDSFAHLRCSLLLDNARRIDRHQFVTTATQLENEARAVVAKKLKVKTSDVANVLVWGNINGSFYVDLQRAKVFNYDGAIKGPAFYSQPVDKILYERKWLETDFQDMVRCRRAAVASKTCRAAAMSLANGIVTVLKAWNGICGPDEVFSMAVLCTGYYDLPDGIVLSVPITFVDGKWSVLFDVTVGEELKERLHLSASELRQVRNEGYSSIHFHSDKCCYYSNIWSFKNAS</sequence>
<dbReference type="AlphaFoldDB" id="A0A671WHN5"/>
<reference evidence="5" key="3">
    <citation type="submission" date="2025-09" db="UniProtKB">
        <authorList>
            <consortium name="Ensembl"/>
        </authorList>
    </citation>
    <scope>IDENTIFICATION</scope>
</reference>
<dbReference type="FunCoup" id="A0A671WHN5">
    <property type="interactions" value="656"/>
</dbReference>
<dbReference type="FunFam" id="3.40.50.720:FF:000144">
    <property type="entry name" value="Malate dehydrogenase [NADP]"/>
    <property type="match status" value="1"/>
</dbReference>
<dbReference type="Gene3D" id="3.90.110.10">
    <property type="entry name" value="Lactate dehydrogenase/glycoside hydrolase, family 4, C-terminal"/>
    <property type="match status" value="1"/>
</dbReference>
<dbReference type="Proteomes" id="UP000472265">
    <property type="component" value="Chromosome 24"/>
</dbReference>
<dbReference type="GeneTree" id="ENSGT00530000063410"/>
<dbReference type="GO" id="GO:0016616">
    <property type="term" value="F:oxidoreductase activity, acting on the CH-OH group of donors, NAD or NADP as acceptor"/>
    <property type="evidence" value="ECO:0007669"/>
    <property type="project" value="InterPro"/>
</dbReference>
<dbReference type="InParanoid" id="A0A671WHN5"/>
<keyword evidence="3" id="KW-0175">Coiled coil</keyword>
<evidence type="ECO:0000256" key="3">
    <source>
        <dbReference type="SAM" id="Coils"/>
    </source>
</evidence>
<dbReference type="SUPFAM" id="SSF56327">
    <property type="entry name" value="LDH C-terminal domain-like"/>
    <property type="match status" value="1"/>
</dbReference>
<dbReference type="Gene3D" id="3.40.50.720">
    <property type="entry name" value="NAD(P)-binding Rossmann-like Domain"/>
    <property type="match status" value="1"/>
</dbReference>
<feature type="domain" description="Lactate/malate dehydrogenase C-terminal" evidence="4">
    <location>
        <begin position="296"/>
        <end position="468"/>
    </location>
</feature>
<evidence type="ECO:0000256" key="2">
    <source>
        <dbReference type="ARBA" id="ARBA00023002"/>
    </source>
</evidence>
<accession>A0A671WHN5</accession>
<protein>
    <submittedName>
        <fullName evidence="5">Malate dehydrogenase 1B, NAD (soluble)</fullName>
    </submittedName>
</protein>
<dbReference type="SUPFAM" id="SSF51735">
    <property type="entry name" value="NAD(P)-binding Rossmann-fold domains"/>
    <property type="match status" value="1"/>
</dbReference>
<dbReference type="OMA" id="QHPDVWE"/>
<evidence type="ECO:0000259" key="4">
    <source>
        <dbReference type="Pfam" id="PF02866"/>
    </source>
</evidence>
<name>A0A671WHN5_SPAAU</name>
<gene>
    <name evidence="5" type="primary">mdh1b</name>
</gene>